<dbReference type="InterPro" id="IPR013736">
    <property type="entry name" value="Xaa-Pro_dipept_C"/>
</dbReference>
<dbReference type="AlphaFoldDB" id="A0A9W7DJ16"/>
<dbReference type="Proteomes" id="UP001165063">
    <property type="component" value="Unassembled WGS sequence"/>
</dbReference>
<proteinExistence type="predicted"/>
<dbReference type="Gene3D" id="2.60.120.260">
    <property type="entry name" value="Galactose-binding domain-like"/>
    <property type="match status" value="1"/>
</dbReference>
<evidence type="ECO:0000259" key="1">
    <source>
        <dbReference type="SMART" id="SM00939"/>
    </source>
</evidence>
<accession>A0A9W7DJ16</accession>
<dbReference type="SMART" id="SM00939">
    <property type="entry name" value="PepX_C"/>
    <property type="match status" value="1"/>
</dbReference>
<organism evidence="2 3">
    <name type="scientific">Ambrosiozyma monospora</name>
    <name type="common">Yeast</name>
    <name type="synonym">Endomycopsis monosporus</name>
    <dbReference type="NCBI Taxonomy" id="43982"/>
    <lineage>
        <taxon>Eukaryota</taxon>
        <taxon>Fungi</taxon>
        <taxon>Dikarya</taxon>
        <taxon>Ascomycota</taxon>
        <taxon>Saccharomycotina</taxon>
        <taxon>Pichiomycetes</taxon>
        <taxon>Pichiales</taxon>
        <taxon>Pichiaceae</taxon>
        <taxon>Ambrosiozyma</taxon>
    </lineage>
</organism>
<dbReference type="OrthoDB" id="416441at2759"/>
<evidence type="ECO:0000313" key="3">
    <source>
        <dbReference type="Proteomes" id="UP001165063"/>
    </source>
</evidence>
<dbReference type="GO" id="GO:0008239">
    <property type="term" value="F:dipeptidyl-peptidase activity"/>
    <property type="evidence" value="ECO:0007669"/>
    <property type="project" value="InterPro"/>
</dbReference>
<dbReference type="InterPro" id="IPR008979">
    <property type="entry name" value="Galactose-bd-like_sf"/>
</dbReference>
<protein>
    <submittedName>
        <fullName evidence="2">Unnamed protein product</fullName>
    </submittedName>
</protein>
<gene>
    <name evidence="2" type="ORF">Amon01_000307600</name>
</gene>
<reference evidence="2" key="1">
    <citation type="submission" date="2023-04" db="EMBL/GenBank/DDBJ databases">
        <title>Ambrosiozyma monospora NBRC 1965.</title>
        <authorList>
            <person name="Ichikawa N."/>
            <person name="Sato H."/>
            <person name="Tonouchi N."/>
        </authorList>
    </citation>
    <scope>NUCLEOTIDE SEQUENCE</scope>
    <source>
        <strain evidence="2">NBRC 1965</strain>
    </source>
</reference>
<dbReference type="SUPFAM" id="SSF49785">
    <property type="entry name" value="Galactose-binding domain-like"/>
    <property type="match status" value="1"/>
</dbReference>
<keyword evidence="3" id="KW-1185">Reference proteome</keyword>
<feature type="domain" description="Xaa-Pro dipeptidyl-peptidase C-terminal" evidence="1">
    <location>
        <begin position="1"/>
        <end position="142"/>
    </location>
</feature>
<dbReference type="EMBL" id="BSXU01001232">
    <property type="protein sequence ID" value="GMG25218.1"/>
    <property type="molecule type" value="Genomic_DNA"/>
</dbReference>
<sequence>MVCLEVLEDIELLGQPVVKFTVSSDKPLANLSIRLVDIYPDSGEHVLISWGSLNLTHRKSHEFPEPLTPGEKYDIEIPLDVLGIKLVKNHKLRVALSTCDWPQTWPSAETPTLNLFKGELVLPLVNEEQVVKSPEFAEPTIMKGIKTEAMKPFDRVKNVTFDYPNNAWTMVDTQDGGQVKIPDFGDASGIYHGECNTNIWKIKVGDPLSAYNECNWTYHMGREEDNWEIRFDNSSKLSADKENFHLVNHIKAYENEELVFEKVFDDVIPRQFI</sequence>
<dbReference type="Pfam" id="PF08530">
    <property type="entry name" value="PepX_C"/>
    <property type="match status" value="1"/>
</dbReference>
<evidence type="ECO:0000313" key="2">
    <source>
        <dbReference type="EMBL" id="GMG25218.1"/>
    </source>
</evidence>
<comment type="caution">
    <text evidence="2">The sequence shown here is derived from an EMBL/GenBank/DDBJ whole genome shotgun (WGS) entry which is preliminary data.</text>
</comment>
<name>A0A9W7DJ16_AMBMO</name>